<reference evidence="2" key="2">
    <citation type="submission" date="2021-01" db="EMBL/GenBank/DDBJ databases">
        <authorList>
            <person name="Schikora-Tamarit M.A."/>
        </authorList>
    </citation>
    <scope>NUCLEOTIDE SEQUENCE</scope>
    <source>
        <strain evidence="2">CBS6341</strain>
    </source>
</reference>
<sequence>MKVRSVCLNTFCNKIVLLITVFQHCDSKQNFIGGPFLSGTGATYSNLSRKAPSSIETSSIIRTLVLLHFSLFSGDLLAALNASSLDPLAIPHPENLLMVKPPILTAAKPVDAVTATVFAPYNIFNLSTSSLNKTDFPVPALPV</sequence>
<accession>A0A9P8TC51</accession>
<gene>
    <name evidence="2" type="ORF">WICMUC_003918</name>
</gene>
<dbReference type="EMBL" id="JAEUBF010001057">
    <property type="protein sequence ID" value="KAH3673085.1"/>
    <property type="molecule type" value="Genomic_DNA"/>
</dbReference>
<dbReference type="Proteomes" id="UP000769528">
    <property type="component" value="Unassembled WGS sequence"/>
</dbReference>
<evidence type="ECO:0000256" key="1">
    <source>
        <dbReference type="SAM" id="SignalP"/>
    </source>
</evidence>
<proteinExistence type="predicted"/>
<reference evidence="2" key="1">
    <citation type="journal article" date="2021" name="Open Biol.">
        <title>Shared evolutionary footprints suggest mitochondrial oxidative damage underlies multiple complex I losses in fungi.</title>
        <authorList>
            <person name="Schikora-Tamarit M.A."/>
            <person name="Marcet-Houben M."/>
            <person name="Nosek J."/>
            <person name="Gabaldon T."/>
        </authorList>
    </citation>
    <scope>NUCLEOTIDE SEQUENCE</scope>
    <source>
        <strain evidence="2">CBS6341</strain>
    </source>
</reference>
<feature type="signal peptide" evidence="1">
    <location>
        <begin position="1"/>
        <end position="27"/>
    </location>
</feature>
<evidence type="ECO:0000313" key="2">
    <source>
        <dbReference type="EMBL" id="KAH3673085.1"/>
    </source>
</evidence>
<name>A0A9P8TC51_9ASCO</name>
<protein>
    <submittedName>
        <fullName evidence="2">Uncharacterized protein</fullName>
    </submittedName>
</protein>
<keyword evidence="3" id="KW-1185">Reference proteome</keyword>
<organism evidence="2 3">
    <name type="scientific">Wickerhamomyces mucosus</name>
    <dbReference type="NCBI Taxonomy" id="1378264"/>
    <lineage>
        <taxon>Eukaryota</taxon>
        <taxon>Fungi</taxon>
        <taxon>Dikarya</taxon>
        <taxon>Ascomycota</taxon>
        <taxon>Saccharomycotina</taxon>
        <taxon>Saccharomycetes</taxon>
        <taxon>Phaffomycetales</taxon>
        <taxon>Wickerhamomycetaceae</taxon>
        <taxon>Wickerhamomyces</taxon>
    </lineage>
</organism>
<dbReference type="OrthoDB" id="5375515at2759"/>
<feature type="chain" id="PRO_5040489361" evidence="1">
    <location>
        <begin position="28"/>
        <end position="143"/>
    </location>
</feature>
<dbReference type="AlphaFoldDB" id="A0A9P8TC51"/>
<keyword evidence="1" id="KW-0732">Signal</keyword>
<comment type="caution">
    <text evidence="2">The sequence shown here is derived from an EMBL/GenBank/DDBJ whole genome shotgun (WGS) entry which is preliminary data.</text>
</comment>
<evidence type="ECO:0000313" key="3">
    <source>
        <dbReference type="Proteomes" id="UP000769528"/>
    </source>
</evidence>